<comment type="caution">
    <text evidence="2">The sequence shown here is derived from an EMBL/GenBank/DDBJ whole genome shotgun (WGS) entry which is preliminary data.</text>
</comment>
<organism evidence="2 3">
    <name type="scientific">Saccharothrix algeriensis</name>
    <dbReference type="NCBI Taxonomy" id="173560"/>
    <lineage>
        <taxon>Bacteria</taxon>
        <taxon>Bacillati</taxon>
        <taxon>Actinomycetota</taxon>
        <taxon>Actinomycetes</taxon>
        <taxon>Pseudonocardiales</taxon>
        <taxon>Pseudonocardiaceae</taxon>
        <taxon>Saccharothrix</taxon>
    </lineage>
</organism>
<protein>
    <submittedName>
        <fullName evidence="2">Flp pilus assembly protein TadB</fullName>
    </submittedName>
</protein>
<gene>
    <name evidence="2" type="ORF">JOE68_001458</name>
</gene>
<keyword evidence="1" id="KW-0472">Membrane</keyword>
<dbReference type="Proteomes" id="UP001195724">
    <property type="component" value="Unassembled WGS sequence"/>
</dbReference>
<proteinExistence type="predicted"/>
<accession>A0ABS2S5K7</accession>
<dbReference type="EMBL" id="JAFBCL010000001">
    <property type="protein sequence ID" value="MBM7810593.1"/>
    <property type="molecule type" value="Genomic_DNA"/>
</dbReference>
<name>A0ABS2S5K7_9PSEU</name>
<keyword evidence="1" id="KW-1133">Transmembrane helix</keyword>
<keyword evidence="1" id="KW-0812">Transmembrane</keyword>
<evidence type="ECO:0000313" key="2">
    <source>
        <dbReference type="EMBL" id="MBM7810593.1"/>
    </source>
</evidence>
<sequence length="67" mass="7174">MTKKNGMDKHVFLALMALIALSAIGVVVTLNGGPVPVVIALLIACLACVAYMVLKAAKRLKDERRPR</sequence>
<evidence type="ECO:0000313" key="3">
    <source>
        <dbReference type="Proteomes" id="UP001195724"/>
    </source>
</evidence>
<keyword evidence="3" id="KW-1185">Reference proteome</keyword>
<evidence type="ECO:0000256" key="1">
    <source>
        <dbReference type="SAM" id="Phobius"/>
    </source>
</evidence>
<feature type="transmembrane region" description="Helical" evidence="1">
    <location>
        <begin position="35"/>
        <end position="54"/>
    </location>
</feature>
<dbReference type="RefSeq" id="WP_204841541.1">
    <property type="nucleotide sequence ID" value="NZ_JAFBCL010000001.1"/>
</dbReference>
<reference evidence="2 3" key="1">
    <citation type="submission" date="2021-01" db="EMBL/GenBank/DDBJ databases">
        <title>Sequencing the genomes of 1000 actinobacteria strains.</title>
        <authorList>
            <person name="Klenk H.-P."/>
        </authorList>
    </citation>
    <scope>NUCLEOTIDE SEQUENCE [LARGE SCALE GENOMIC DNA]</scope>
    <source>
        <strain evidence="2 3">DSM 44581</strain>
    </source>
</reference>